<comment type="caution">
    <text evidence="1">The sequence shown here is derived from an EMBL/GenBank/DDBJ whole genome shotgun (WGS) entry which is preliminary data.</text>
</comment>
<keyword evidence="2" id="KW-1185">Reference proteome</keyword>
<protein>
    <submittedName>
        <fullName evidence="1">Uncharacterized protein</fullName>
    </submittedName>
</protein>
<organism evidence="1 2">
    <name type="scientific">Actinoplanes xinjiangensis</name>
    <dbReference type="NCBI Taxonomy" id="512350"/>
    <lineage>
        <taxon>Bacteria</taxon>
        <taxon>Bacillati</taxon>
        <taxon>Actinomycetota</taxon>
        <taxon>Actinomycetes</taxon>
        <taxon>Micromonosporales</taxon>
        <taxon>Micromonosporaceae</taxon>
        <taxon>Actinoplanes</taxon>
    </lineage>
</organism>
<dbReference type="Proteomes" id="UP000245697">
    <property type="component" value="Unassembled WGS sequence"/>
</dbReference>
<sequence length="301" mass="30643">MTRLGAHDPTIVCADPCQDVSGAHVERSCAPTNVAGAAVGDRQRIDHRGRARRADETGGAAGTTVAGRVGRGARVLRRVGRGARVAGRGCCGARVLRGALVAGRGCCGAWSRRGGCGAVAEHVGRGVRQLRSALVAGRGGNGGRWGNGGRGVVENGGRGANGGRGGAAATVVAGVVAAGARRVWRSWGGVVAVVRRQRWSRVWRSRGVAATVVAGLVVAGRGGRGGCGGREARRERRAARHRLQRMLEGDGCGLRRVVGSSAGGRVGPGLSRGWRSCGDTTKGVPRCLSVHRATPCPCVGA</sequence>
<dbReference type="AlphaFoldDB" id="A0A316FQK3"/>
<gene>
    <name evidence="1" type="ORF">BC793_11795</name>
</gene>
<evidence type="ECO:0000313" key="1">
    <source>
        <dbReference type="EMBL" id="PWK41228.1"/>
    </source>
</evidence>
<reference evidence="1 2" key="1">
    <citation type="submission" date="2018-05" db="EMBL/GenBank/DDBJ databases">
        <title>Genomic Encyclopedia of Archaeal and Bacterial Type Strains, Phase II (KMG-II): from individual species to whole genera.</title>
        <authorList>
            <person name="Goeker M."/>
        </authorList>
    </citation>
    <scope>NUCLEOTIDE SEQUENCE [LARGE SCALE GENOMIC DNA]</scope>
    <source>
        <strain evidence="1 2">DSM 45184</strain>
    </source>
</reference>
<evidence type="ECO:0000313" key="2">
    <source>
        <dbReference type="Proteomes" id="UP000245697"/>
    </source>
</evidence>
<name>A0A316FQK3_9ACTN</name>
<dbReference type="EMBL" id="QGGR01000017">
    <property type="protein sequence ID" value="PWK41228.1"/>
    <property type="molecule type" value="Genomic_DNA"/>
</dbReference>
<accession>A0A316FQK3</accession>
<proteinExistence type="predicted"/>